<dbReference type="AlphaFoldDB" id="A0A1X7U2J0"/>
<dbReference type="Pfam" id="PF06918">
    <property type="entry name" value="DUF1280"/>
    <property type="match status" value="1"/>
</dbReference>
<reference evidence="1" key="1">
    <citation type="submission" date="2017-05" db="UniProtKB">
        <authorList>
            <consortium name="EnsemblMetazoa"/>
        </authorList>
    </citation>
    <scope>IDENTIFICATION</scope>
</reference>
<dbReference type="InParanoid" id="A0A1X7U2J0"/>
<dbReference type="OrthoDB" id="10050996at2759"/>
<dbReference type="EnsemblMetazoa" id="Aqu2.1.21985_001">
    <property type="protein sequence ID" value="Aqu2.1.21985_001"/>
    <property type="gene ID" value="Aqu2.1.21985"/>
</dbReference>
<proteinExistence type="predicted"/>
<dbReference type="eggNOG" id="ENOG502QRBM">
    <property type="taxonomic scope" value="Eukaryota"/>
</dbReference>
<dbReference type="PANTHER" id="PTHR31424">
    <property type="entry name" value="PROTEIN CBG23806"/>
    <property type="match status" value="1"/>
</dbReference>
<organism evidence="1">
    <name type="scientific">Amphimedon queenslandica</name>
    <name type="common">Sponge</name>
    <dbReference type="NCBI Taxonomy" id="400682"/>
    <lineage>
        <taxon>Eukaryota</taxon>
        <taxon>Metazoa</taxon>
        <taxon>Porifera</taxon>
        <taxon>Demospongiae</taxon>
        <taxon>Heteroscleromorpha</taxon>
        <taxon>Haplosclerida</taxon>
        <taxon>Niphatidae</taxon>
        <taxon>Amphimedon</taxon>
    </lineage>
</organism>
<name>A0A1X7U2J0_AMPQE</name>
<dbReference type="InterPro" id="IPR009689">
    <property type="entry name" value="DUF1280"/>
</dbReference>
<evidence type="ECO:0000313" key="1">
    <source>
        <dbReference type="EnsemblMetazoa" id="Aqu2.1.21985_001"/>
    </source>
</evidence>
<protein>
    <submittedName>
        <fullName evidence="1">Uncharacterized protein</fullName>
    </submittedName>
</protein>
<accession>A0A1X7U2J0</accession>
<dbReference type="PANTHER" id="PTHR31424:SF3">
    <property type="entry name" value="RING-TYPE DOMAIN-CONTAINING PROTEIN"/>
    <property type="match status" value="1"/>
</dbReference>
<sequence>MINEIRVICEKCSNMVSLELLTQDCSSHEKAASKKIESNNKMAIRVVSQLIKDSDSSTITLSTGGRPISIARVTNTGVSTGISSRVTKRRRSNEISTIREMLSASDANAQLIDELKLIPEEEKESILKQLNFTIYVPPEENLAMKADLSLPSRKLRLMKRLNQLTWHDGLIPANEIWLKLGGDKGGSSVKISFQIVNTVKPNSVENSCVFCLFEAPDSVFNLHLALDQYYSCVSSLQKAKWKEYSIRVFMSGDYEFLCNIYGISGASGRHCCLWCTITNEELKIPRTTRQQGTITPRSLATLSQKYSEFEADGSNLKKAKMHDNVIGKVFFDIPLSQVCPPGLHITLGIFQRLFNLLEEECHQLDLSITEPCTTNSGMSFRDYLQAKSTITVTEQEQSVLTAELNQAQQILALLLLNSPNPQHDIRVQNVTRLIHSHSTKISTNNHTIVQNKRIVKQGFEREDGIFVKSLERAMASFHVERQVYHGGSFVGNHIHRALKPENIKTMCNSVIATATSLNNSALQSKADEINDKFMDAFNLFAQCHTIYDSNTLLSNAKINELETAIDAFLRFYRESFTATVLPKMHMLEDHLVPWVKRWKVGCGCMGEQGAESLHAMFNNVERAYNNIVDRIERLSVLLQNHHFKLLPANKSLEPPPLKKRPTKPRD</sequence>